<evidence type="ECO:0000313" key="3">
    <source>
        <dbReference type="Proteomes" id="UP000245999"/>
    </source>
</evidence>
<gene>
    <name evidence="2" type="ORF">DDQ68_00280</name>
</gene>
<protein>
    <recommendedName>
        <fullName evidence="4">Holin</fullName>
    </recommendedName>
</protein>
<keyword evidence="3" id="KW-1185">Reference proteome</keyword>
<dbReference type="RefSeq" id="WP_109651751.1">
    <property type="nucleotide sequence ID" value="NZ_CP029145.1"/>
</dbReference>
<reference evidence="3" key="1">
    <citation type="submission" date="2018-04" db="EMBL/GenBank/DDBJ databases">
        <title>Complete genome of Antarctic heterotrophic bacterium Hymenobacter nivis.</title>
        <authorList>
            <person name="Terashima M."/>
        </authorList>
    </citation>
    <scope>NUCLEOTIDE SEQUENCE [LARGE SCALE GENOMIC DNA]</scope>
    <source>
        <strain evidence="3">NBRC 111535</strain>
    </source>
</reference>
<feature type="compositionally biased region" description="Pro residues" evidence="1">
    <location>
        <begin position="82"/>
        <end position="91"/>
    </location>
</feature>
<name>A0A2Z3GI23_9BACT</name>
<evidence type="ECO:0000313" key="2">
    <source>
        <dbReference type="EMBL" id="AWM31357.1"/>
    </source>
</evidence>
<organism evidence="2 3">
    <name type="scientific">Hymenobacter nivis</name>
    <dbReference type="NCBI Taxonomy" id="1850093"/>
    <lineage>
        <taxon>Bacteria</taxon>
        <taxon>Pseudomonadati</taxon>
        <taxon>Bacteroidota</taxon>
        <taxon>Cytophagia</taxon>
        <taxon>Cytophagales</taxon>
        <taxon>Hymenobacteraceae</taxon>
        <taxon>Hymenobacter</taxon>
    </lineage>
</organism>
<feature type="region of interest" description="Disordered" evidence="1">
    <location>
        <begin position="69"/>
        <end position="91"/>
    </location>
</feature>
<dbReference type="AlphaFoldDB" id="A0A2Z3GI23"/>
<evidence type="ECO:0008006" key="4">
    <source>
        <dbReference type="Google" id="ProtNLM"/>
    </source>
</evidence>
<dbReference type="Proteomes" id="UP000245999">
    <property type="component" value="Chromosome"/>
</dbReference>
<dbReference type="KEGG" id="hnv:DDQ68_00280"/>
<sequence>MNPIAQFWNRFKAECPPFWKKVRTVAATLLLIVSGLLADADKVGEDIAHYLRYAFVGLTTLVGAAQATVKDATEPDDKATSPTPPTPPTTA</sequence>
<dbReference type="EMBL" id="CP029145">
    <property type="protein sequence ID" value="AWM31357.1"/>
    <property type="molecule type" value="Genomic_DNA"/>
</dbReference>
<accession>A0A2Z3GI23</accession>
<proteinExistence type="predicted"/>
<evidence type="ECO:0000256" key="1">
    <source>
        <dbReference type="SAM" id="MobiDB-lite"/>
    </source>
</evidence>